<proteinExistence type="inferred from homology"/>
<dbReference type="PhylomeDB" id="D6WJG7"/>
<dbReference type="PANTHER" id="PTHR21595">
    <property type="entry name" value="PATRONIN"/>
    <property type="match status" value="1"/>
</dbReference>
<name>D6WJG7_TRICA</name>
<dbReference type="InterPro" id="IPR038209">
    <property type="entry name" value="CKK_dom_sf"/>
</dbReference>
<evidence type="ECO:0000313" key="4">
    <source>
        <dbReference type="Proteomes" id="UP000007266"/>
    </source>
</evidence>
<dbReference type="SUPFAM" id="SSF50346">
    <property type="entry name" value="PRC-barrel domain"/>
    <property type="match status" value="1"/>
</dbReference>
<keyword evidence="1" id="KW-0493">Microtubule</keyword>
<gene>
    <name evidence="3" type="primary">AUGUSTUS-3.0.2_14021</name>
    <name evidence="3" type="ORF">TcasGA2_TC014021</name>
</gene>
<evidence type="ECO:0000256" key="1">
    <source>
        <dbReference type="PROSITE-ProRule" id="PRU00841"/>
    </source>
</evidence>
<dbReference type="GO" id="GO:0005874">
    <property type="term" value="C:microtubule"/>
    <property type="evidence" value="ECO:0007669"/>
    <property type="project" value="UniProtKB-UniRule"/>
</dbReference>
<dbReference type="GO" id="GO:0008017">
    <property type="term" value="F:microtubule binding"/>
    <property type="evidence" value="ECO:0007669"/>
    <property type="project" value="InterPro"/>
</dbReference>
<dbReference type="Pfam" id="PF08683">
    <property type="entry name" value="CAMSAP_CKK"/>
    <property type="match status" value="1"/>
</dbReference>
<dbReference type="GO" id="GO:0005516">
    <property type="term" value="F:calmodulin binding"/>
    <property type="evidence" value="ECO:0007669"/>
    <property type="project" value="InterPro"/>
</dbReference>
<dbReference type="AlphaFoldDB" id="D6WJG7"/>
<evidence type="ECO:0000259" key="2">
    <source>
        <dbReference type="PROSITE" id="PS51508"/>
    </source>
</evidence>
<dbReference type="PROSITE" id="PS51508">
    <property type="entry name" value="CKK"/>
    <property type="match status" value="1"/>
</dbReference>
<dbReference type="HOGENOM" id="CLU_3071319_0_0_1"/>
<sequence>MMDDSKYNSGGKCFSQVHTKHLTVTIDAFTIHNSLWQGKKVNLPNKKDMPLVI</sequence>
<dbReference type="InParanoid" id="D6WJG7"/>
<evidence type="ECO:0000313" key="3">
    <source>
        <dbReference type="EMBL" id="EFA03895.1"/>
    </source>
</evidence>
<dbReference type="Proteomes" id="UP000007266">
    <property type="component" value="Linkage group 5"/>
</dbReference>
<feature type="domain" description="CKK" evidence="2">
    <location>
        <begin position="1"/>
        <end position="46"/>
    </location>
</feature>
<dbReference type="EMBL" id="KQ971342">
    <property type="protein sequence ID" value="EFA03895.1"/>
    <property type="molecule type" value="Genomic_DNA"/>
</dbReference>
<protein>
    <submittedName>
        <fullName evidence="3">Patronin-like Protein</fullName>
    </submittedName>
</protein>
<comment type="similarity">
    <text evidence="1">Belongs to the CAMSAP1 family.</text>
</comment>
<reference evidence="3 4" key="1">
    <citation type="journal article" date="2008" name="Nature">
        <title>The genome of the model beetle and pest Tribolium castaneum.</title>
        <authorList>
            <consortium name="Tribolium Genome Sequencing Consortium"/>
            <person name="Richards S."/>
            <person name="Gibbs R.A."/>
            <person name="Weinstock G.M."/>
            <person name="Brown S.J."/>
            <person name="Denell R."/>
            <person name="Beeman R.W."/>
            <person name="Gibbs R."/>
            <person name="Beeman R.W."/>
            <person name="Brown S.J."/>
            <person name="Bucher G."/>
            <person name="Friedrich M."/>
            <person name="Grimmelikhuijzen C.J."/>
            <person name="Klingler M."/>
            <person name="Lorenzen M."/>
            <person name="Richards S."/>
            <person name="Roth S."/>
            <person name="Schroder R."/>
            <person name="Tautz D."/>
            <person name="Zdobnov E.M."/>
            <person name="Muzny D."/>
            <person name="Gibbs R.A."/>
            <person name="Weinstock G.M."/>
            <person name="Attaway T."/>
            <person name="Bell S."/>
            <person name="Buhay C.J."/>
            <person name="Chandrabose M.N."/>
            <person name="Chavez D."/>
            <person name="Clerk-Blankenburg K.P."/>
            <person name="Cree A."/>
            <person name="Dao M."/>
            <person name="Davis C."/>
            <person name="Chacko J."/>
            <person name="Dinh H."/>
            <person name="Dugan-Rocha S."/>
            <person name="Fowler G."/>
            <person name="Garner T.T."/>
            <person name="Garnes J."/>
            <person name="Gnirke A."/>
            <person name="Hawes A."/>
            <person name="Hernandez J."/>
            <person name="Hines S."/>
            <person name="Holder M."/>
            <person name="Hume J."/>
            <person name="Jhangiani S.N."/>
            <person name="Joshi V."/>
            <person name="Khan Z.M."/>
            <person name="Jackson L."/>
            <person name="Kovar C."/>
            <person name="Kowis A."/>
            <person name="Lee S."/>
            <person name="Lewis L.R."/>
            <person name="Margolis J."/>
            <person name="Morgan M."/>
            <person name="Nazareth L.V."/>
            <person name="Nguyen N."/>
            <person name="Okwuonu G."/>
            <person name="Parker D."/>
            <person name="Richards S."/>
            <person name="Ruiz S.J."/>
            <person name="Santibanez J."/>
            <person name="Savard J."/>
            <person name="Scherer S.E."/>
            <person name="Schneider B."/>
            <person name="Sodergren E."/>
            <person name="Tautz D."/>
            <person name="Vattahil S."/>
            <person name="Villasana D."/>
            <person name="White C.S."/>
            <person name="Wright R."/>
            <person name="Park Y."/>
            <person name="Beeman R.W."/>
            <person name="Lord J."/>
            <person name="Oppert B."/>
            <person name="Lorenzen M."/>
            <person name="Brown S."/>
            <person name="Wang L."/>
            <person name="Savard J."/>
            <person name="Tautz D."/>
            <person name="Richards S."/>
            <person name="Weinstock G."/>
            <person name="Gibbs R.A."/>
            <person name="Liu Y."/>
            <person name="Worley K."/>
            <person name="Weinstock G."/>
            <person name="Elsik C.G."/>
            <person name="Reese J.T."/>
            <person name="Elhaik E."/>
            <person name="Landan G."/>
            <person name="Graur D."/>
            <person name="Arensburger P."/>
            <person name="Atkinson P."/>
            <person name="Beeman R.W."/>
            <person name="Beidler J."/>
            <person name="Brown S.J."/>
            <person name="Demuth J.P."/>
            <person name="Drury D.W."/>
            <person name="Du Y.Z."/>
            <person name="Fujiwara H."/>
            <person name="Lorenzen M."/>
            <person name="Maselli V."/>
            <person name="Osanai M."/>
            <person name="Park Y."/>
            <person name="Robertson H.M."/>
            <person name="Tu Z."/>
            <person name="Wang J.J."/>
            <person name="Wang S."/>
            <person name="Richards S."/>
            <person name="Song H."/>
            <person name="Zhang L."/>
            <person name="Sodergren E."/>
            <person name="Werner D."/>
            <person name="Stanke M."/>
            <person name="Morgenstern B."/>
            <person name="Solovyev V."/>
            <person name="Kosarev P."/>
            <person name="Brown G."/>
            <person name="Chen H.C."/>
            <person name="Ermolaeva O."/>
            <person name="Hlavina W."/>
            <person name="Kapustin Y."/>
            <person name="Kiryutin B."/>
            <person name="Kitts P."/>
            <person name="Maglott D."/>
            <person name="Pruitt K."/>
            <person name="Sapojnikov V."/>
            <person name="Souvorov A."/>
            <person name="Mackey A.J."/>
            <person name="Waterhouse R.M."/>
            <person name="Wyder S."/>
            <person name="Zdobnov E.M."/>
            <person name="Zdobnov E.M."/>
            <person name="Wyder S."/>
            <person name="Kriventseva E.V."/>
            <person name="Kadowaki T."/>
            <person name="Bork P."/>
            <person name="Aranda M."/>
            <person name="Bao R."/>
            <person name="Beermann A."/>
            <person name="Berns N."/>
            <person name="Bolognesi R."/>
            <person name="Bonneton F."/>
            <person name="Bopp D."/>
            <person name="Brown S.J."/>
            <person name="Bucher G."/>
            <person name="Butts T."/>
            <person name="Chaumot A."/>
            <person name="Denell R.E."/>
            <person name="Ferrier D.E."/>
            <person name="Friedrich M."/>
            <person name="Gordon C.M."/>
            <person name="Jindra M."/>
            <person name="Klingler M."/>
            <person name="Lan Q."/>
            <person name="Lattorff H.M."/>
            <person name="Laudet V."/>
            <person name="von Levetsow C."/>
            <person name="Liu Z."/>
            <person name="Lutz R."/>
            <person name="Lynch J.A."/>
            <person name="da Fonseca R.N."/>
            <person name="Posnien N."/>
            <person name="Reuter R."/>
            <person name="Roth S."/>
            <person name="Savard J."/>
            <person name="Schinko J.B."/>
            <person name="Schmitt C."/>
            <person name="Schoppmeier M."/>
            <person name="Schroder R."/>
            <person name="Shippy T.D."/>
            <person name="Simonnet F."/>
            <person name="Marques-Souza H."/>
            <person name="Tautz D."/>
            <person name="Tomoyasu Y."/>
            <person name="Trauner J."/>
            <person name="Van der Zee M."/>
            <person name="Vervoort M."/>
            <person name="Wittkopp N."/>
            <person name="Wimmer E.A."/>
            <person name="Yang X."/>
            <person name="Jones A.K."/>
            <person name="Sattelle D.B."/>
            <person name="Ebert P.R."/>
            <person name="Nelson D."/>
            <person name="Scott J.G."/>
            <person name="Beeman R.W."/>
            <person name="Muthukrishnan S."/>
            <person name="Kramer K.J."/>
            <person name="Arakane Y."/>
            <person name="Beeman R.W."/>
            <person name="Zhu Q."/>
            <person name="Hogenkamp D."/>
            <person name="Dixit R."/>
            <person name="Oppert B."/>
            <person name="Jiang H."/>
            <person name="Zou Z."/>
            <person name="Marshall J."/>
            <person name="Elpidina E."/>
            <person name="Vinokurov K."/>
            <person name="Oppert C."/>
            <person name="Zou Z."/>
            <person name="Evans J."/>
            <person name="Lu Z."/>
            <person name="Zhao P."/>
            <person name="Sumathipala N."/>
            <person name="Altincicek B."/>
            <person name="Vilcinskas A."/>
            <person name="Williams M."/>
            <person name="Hultmark D."/>
            <person name="Hetru C."/>
            <person name="Jiang H."/>
            <person name="Grimmelikhuijzen C.J."/>
            <person name="Hauser F."/>
            <person name="Cazzamali G."/>
            <person name="Williamson M."/>
            <person name="Park Y."/>
            <person name="Li B."/>
            <person name="Tanaka Y."/>
            <person name="Predel R."/>
            <person name="Neupert S."/>
            <person name="Schachtner J."/>
            <person name="Verleyen P."/>
            <person name="Raible F."/>
            <person name="Bork P."/>
            <person name="Friedrich M."/>
            <person name="Walden K.K."/>
            <person name="Robertson H.M."/>
            <person name="Angeli S."/>
            <person name="Foret S."/>
            <person name="Bucher G."/>
            <person name="Schuetz S."/>
            <person name="Maleszka R."/>
            <person name="Wimmer E.A."/>
            <person name="Beeman R.W."/>
            <person name="Lorenzen M."/>
            <person name="Tomoyasu Y."/>
            <person name="Miller S.C."/>
            <person name="Grossmann D."/>
            <person name="Bucher G."/>
        </authorList>
    </citation>
    <scope>NUCLEOTIDE SEQUENCE [LARGE SCALE GENOMIC DNA]</scope>
    <source>
        <strain evidence="3 4">Georgia GA2</strain>
    </source>
</reference>
<keyword evidence="4" id="KW-1185">Reference proteome</keyword>
<reference evidence="3 4" key="2">
    <citation type="journal article" date="2010" name="Nucleic Acids Res.">
        <title>BeetleBase in 2010: revisions to provide comprehensive genomic information for Tribolium castaneum.</title>
        <authorList>
            <person name="Kim H.S."/>
            <person name="Murphy T."/>
            <person name="Xia J."/>
            <person name="Caragea D."/>
            <person name="Park Y."/>
            <person name="Beeman R.W."/>
            <person name="Lorenzen M.D."/>
            <person name="Butcher S."/>
            <person name="Manak J.R."/>
            <person name="Brown S.J."/>
        </authorList>
    </citation>
    <scope>GENOME REANNOTATION</scope>
    <source>
        <strain evidence="3 4">Georgia GA2</strain>
    </source>
</reference>
<organism evidence="3 4">
    <name type="scientific">Tribolium castaneum</name>
    <name type="common">Red flour beetle</name>
    <dbReference type="NCBI Taxonomy" id="7070"/>
    <lineage>
        <taxon>Eukaryota</taxon>
        <taxon>Metazoa</taxon>
        <taxon>Ecdysozoa</taxon>
        <taxon>Arthropoda</taxon>
        <taxon>Hexapoda</taxon>
        <taxon>Insecta</taxon>
        <taxon>Pterygota</taxon>
        <taxon>Neoptera</taxon>
        <taxon>Endopterygota</taxon>
        <taxon>Coleoptera</taxon>
        <taxon>Polyphaga</taxon>
        <taxon>Cucujiformia</taxon>
        <taxon>Tenebrionidae</taxon>
        <taxon>Tenebrionidae incertae sedis</taxon>
        <taxon>Tribolium</taxon>
    </lineage>
</organism>
<dbReference type="eggNOG" id="KOG3654">
    <property type="taxonomic scope" value="Eukaryota"/>
</dbReference>
<dbReference type="InterPro" id="IPR011033">
    <property type="entry name" value="PRC_barrel-like_sf"/>
</dbReference>
<dbReference type="InterPro" id="IPR014797">
    <property type="entry name" value="CKK_CAMSAP"/>
</dbReference>
<dbReference type="Gene3D" id="3.10.20.360">
    <property type="entry name" value="CKK domain"/>
    <property type="match status" value="1"/>
</dbReference>
<dbReference type="InterPro" id="IPR032940">
    <property type="entry name" value="CAMSAP"/>
</dbReference>
<accession>D6WJG7</accession>
<dbReference type="OMA" id="MMDDSKY"/>
<dbReference type="PANTHER" id="PTHR21595:SF0">
    <property type="entry name" value="PATRONIN"/>
    <property type="match status" value="1"/>
</dbReference>
<comment type="domain">
    <text evidence="1">The CKK domain binds microtubules.</text>
</comment>